<dbReference type="GO" id="GO:0009556">
    <property type="term" value="P:microsporogenesis"/>
    <property type="evidence" value="ECO:0007669"/>
    <property type="project" value="TreeGrafter"/>
</dbReference>
<dbReference type="Proteomes" id="UP001055439">
    <property type="component" value="Chromosome 10"/>
</dbReference>
<organism evidence="1 2">
    <name type="scientific">Musa troglodytarum</name>
    <name type="common">fe'i banana</name>
    <dbReference type="NCBI Taxonomy" id="320322"/>
    <lineage>
        <taxon>Eukaryota</taxon>
        <taxon>Viridiplantae</taxon>
        <taxon>Streptophyta</taxon>
        <taxon>Embryophyta</taxon>
        <taxon>Tracheophyta</taxon>
        <taxon>Spermatophyta</taxon>
        <taxon>Magnoliopsida</taxon>
        <taxon>Liliopsida</taxon>
        <taxon>Zingiberales</taxon>
        <taxon>Musaceae</taxon>
        <taxon>Musa</taxon>
    </lineage>
</organism>
<dbReference type="GO" id="GO:0042138">
    <property type="term" value="P:meiotic DNA double-strand break formation"/>
    <property type="evidence" value="ECO:0007669"/>
    <property type="project" value="TreeGrafter"/>
</dbReference>
<dbReference type="AlphaFoldDB" id="A0A9E7JK73"/>
<gene>
    <name evidence="1" type="ORF">MUK42_02651</name>
</gene>
<evidence type="ECO:0000313" key="1">
    <source>
        <dbReference type="EMBL" id="URD84107.1"/>
    </source>
</evidence>
<accession>A0A9E7JK73</accession>
<dbReference type="PANTHER" id="PTHR37695:SF1">
    <property type="entry name" value="RECOMBINATION INITIATION DEFECTS 3-RELATED"/>
    <property type="match status" value="1"/>
</dbReference>
<dbReference type="EMBL" id="CP097503">
    <property type="protein sequence ID" value="URD84107.1"/>
    <property type="molecule type" value="Genomic_DNA"/>
</dbReference>
<dbReference type="GO" id="GO:0009553">
    <property type="term" value="P:embryo sac development"/>
    <property type="evidence" value="ECO:0007669"/>
    <property type="project" value="TreeGrafter"/>
</dbReference>
<dbReference type="OrthoDB" id="1920658at2759"/>
<proteinExistence type="predicted"/>
<dbReference type="GO" id="GO:0070192">
    <property type="term" value="P:chromosome organization involved in meiotic cell cycle"/>
    <property type="evidence" value="ECO:0007669"/>
    <property type="project" value="InterPro"/>
</dbReference>
<evidence type="ECO:0000313" key="2">
    <source>
        <dbReference type="Proteomes" id="UP001055439"/>
    </source>
</evidence>
<sequence length="256" mass="29076">MKLKINKACDLSSISVLPPRRSDELWRRWSGKEDPFSTAAVVLPGHVSLSQLSRSSFERQPGRCGSQEKDNSRKRIFSLAPIASTREESQLHLSRAAGIVCDRMQPLSQITVVSEELVLKLQLIERSINRVGMILDSVQGDVMKVNKAIKELPLEVEGIRQKIGLFNNSMHQLFLQSTWDCLSGYNFARADLCTSSVTRCCCTTDEEQGGTPLLNREEGKSKSVKLKLTESKHNMRHRHEFPHRRQMIFLRYPAIN</sequence>
<protein>
    <submittedName>
        <fullName evidence="1">Uncharacterized protein</fullName>
    </submittedName>
</protein>
<dbReference type="InterPro" id="IPR034546">
    <property type="entry name" value="PAIR1"/>
</dbReference>
<name>A0A9E7JK73_9LILI</name>
<keyword evidence="2" id="KW-1185">Reference proteome</keyword>
<reference evidence="1" key="1">
    <citation type="submission" date="2022-05" db="EMBL/GenBank/DDBJ databases">
        <title>The Musa troglodytarum L. genome provides insights into the mechanism of non-climacteric behaviour and enrichment of carotenoids.</title>
        <authorList>
            <person name="Wang J."/>
        </authorList>
    </citation>
    <scope>NUCLEOTIDE SEQUENCE</scope>
    <source>
        <tissue evidence="1">Leaf</tissue>
    </source>
</reference>
<dbReference type="PANTHER" id="PTHR37695">
    <property type="entry name" value="RECOMBINATION INITIATION DEFECTS 3-RELATED"/>
    <property type="match status" value="1"/>
</dbReference>
<dbReference type="GO" id="GO:0005634">
    <property type="term" value="C:nucleus"/>
    <property type="evidence" value="ECO:0007669"/>
    <property type="project" value="TreeGrafter"/>
</dbReference>